<organism evidence="18 19">
    <name type="scientific">Abyssicoccus albus</name>
    <dbReference type="NCBI Taxonomy" id="1817405"/>
    <lineage>
        <taxon>Bacteria</taxon>
        <taxon>Bacillati</taxon>
        <taxon>Bacillota</taxon>
        <taxon>Bacilli</taxon>
        <taxon>Bacillales</taxon>
        <taxon>Abyssicoccaceae</taxon>
    </lineage>
</organism>
<gene>
    <name evidence="16" type="primary">dinB</name>
    <name evidence="18" type="ORF">EDD62_1476</name>
</gene>
<dbReference type="InterPro" id="IPR043128">
    <property type="entry name" value="Rev_trsase/Diguanyl_cyclase"/>
</dbReference>
<evidence type="ECO:0000256" key="5">
    <source>
        <dbReference type="ARBA" id="ARBA00022490"/>
    </source>
</evidence>
<keyword evidence="8 16" id="KW-0235">DNA replication</keyword>
<dbReference type="GO" id="GO:0005829">
    <property type="term" value="C:cytosol"/>
    <property type="evidence" value="ECO:0007669"/>
    <property type="project" value="TreeGrafter"/>
</dbReference>
<proteinExistence type="inferred from homology"/>
<dbReference type="NCBIfam" id="NF002677">
    <property type="entry name" value="PRK02406.1"/>
    <property type="match status" value="1"/>
</dbReference>
<dbReference type="EC" id="2.7.7.7" evidence="16"/>
<evidence type="ECO:0000256" key="16">
    <source>
        <dbReference type="HAMAP-Rule" id="MF_01113"/>
    </source>
</evidence>
<evidence type="ECO:0000256" key="13">
    <source>
        <dbReference type="ARBA" id="ARBA00023125"/>
    </source>
</evidence>
<keyword evidence="4 16" id="KW-0515">Mutator protein</keyword>
<feature type="binding site" evidence="16">
    <location>
        <position position="10"/>
    </location>
    <ligand>
        <name>Mg(2+)</name>
        <dbReference type="ChEBI" id="CHEBI:18420"/>
    </ligand>
</feature>
<keyword evidence="11 16" id="KW-0460">Magnesium</keyword>
<comment type="caution">
    <text evidence="18">The sequence shown here is derived from an EMBL/GenBank/DDBJ whole genome shotgun (WGS) entry which is preliminary data.</text>
</comment>
<evidence type="ECO:0000256" key="10">
    <source>
        <dbReference type="ARBA" id="ARBA00022763"/>
    </source>
</evidence>
<keyword evidence="13 16" id="KW-0238">DNA-binding</keyword>
<dbReference type="Proteomes" id="UP000277108">
    <property type="component" value="Unassembled WGS sequence"/>
</dbReference>
<evidence type="ECO:0000313" key="19">
    <source>
        <dbReference type="Proteomes" id="UP000277108"/>
    </source>
</evidence>
<dbReference type="Gene3D" id="3.30.1490.100">
    <property type="entry name" value="DNA polymerase, Y-family, little finger domain"/>
    <property type="match status" value="1"/>
</dbReference>
<evidence type="ECO:0000256" key="7">
    <source>
        <dbReference type="ARBA" id="ARBA00022695"/>
    </source>
</evidence>
<evidence type="ECO:0000256" key="4">
    <source>
        <dbReference type="ARBA" id="ARBA00022457"/>
    </source>
</evidence>
<name>A0A3N5C6S0_9BACL</name>
<dbReference type="AlphaFoldDB" id="A0A3N5C6S0"/>
<reference evidence="18 19" key="1">
    <citation type="submission" date="2018-11" db="EMBL/GenBank/DDBJ databases">
        <title>Genomic Encyclopedia of Type Strains, Phase IV (KMG-IV): sequencing the most valuable type-strain genomes for metagenomic binning, comparative biology and taxonomic classification.</title>
        <authorList>
            <person name="Goeker M."/>
        </authorList>
    </citation>
    <scope>NUCLEOTIDE SEQUENCE [LARGE SCALE GENOMIC DNA]</scope>
    <source>
        <strain evidence="18 19">DSM 29158</strain>
    </source>
</reference>
<comment type="subunit">
    <text evidence="3 16">Monomer.</text>
</comment>
<protein>
    <recommendedName>
        <fullName evidence="16">DNA polymerase IV</fullName>
        <shortName evidence="16">Pol IV</shortName>
        <ecNumber evidence="16">2.7.7.7</ecNumber>
    </recommendedName>
</protein>
<dbReference type="GO" id="GO:0009432">
    <property type="term" value="P:SOS response"/>
    <property type="evidence" value="ECO:0007669"/>
    <property type="project" value="TreeGrafter"/>
</dbReference>
<keyword evidence="10 16" id="KW-0227">DNA damage</keyword>
<comment type="subcellular location">
    <subcellularLocation>
        <location evidence="1 16">Cytoplasm</location>
    </subcellularLocation>
</comment>
<sequence>MSERRIIHVDMDAFYAQIEQRDNPRLKGQPVIISGSPNTRSVVSTCSYEARKFGVHSAMPASTAYKLCPHGVYIKPRMSYYKEVSDQFMNILKSYSTLLQNISLDEAFLDITHLVHRGRPAHKIALQIQQEVLDTLNLTCTMGVSYNKFLAKIASDMNKPYGLTVINYQNVDEILRTLDIGKFPGIGKVSQERLRVKGINTGADLRALSMSEMDTLFGKRGKVYYDRVRGIDYGEVVVSRERKSIGKETTFDRDIEDDDEVIQTIKKLSERVAARLNDMGLIAHTVTVKLKYSNYDTHTKQWTEERPIMKHEDILEYATHLYYELKDTNESIRLIGVSVSHLAKKGYVNMTIYDFV</sequence>
<comment type="similarity">
    <text evidence="2 16">Belongs to the DNA polymerase type-Y family.</text>
</comment>
<keyword evidence="14 16" id="KW-0234">DNA repair</keyword>
<keyword evidence="12 16" id="KW-0239">DNA-directed DNA polymerase</keyword>
<dbReference type="InterPro" id="IPR001126">
    <property type="entry name" value="UmuC"/>
</dbReference>
<keyword evidence="19" id="KW-1185">Reference proteome</keyword>
<evidence type="ECO:0000256" key="12">
    <source>
        <dbReference type="ARBA" id="ARBA00022932"/>
    </source>
</evidence>
<dbReference type="GO" id="GO:0006281">
    <property type="term" value="P:DNA repair"/>
    <property type="evidence" value="ECO:0007669"/>
    <property type="project" value="UniProtKB-UniRule"/>
</dbReference>
<dbReference type="GO" id="GO:0000287">
    <property type="term" value="F:magnesium ion binding"/>
    <property type="evidence" value="ECO:0007669"/>
    <property type="project" value="UniProtKB-UniRule"/>
</dbReference>
<evidence type="ECO:0000256" key="15">
    <source>
        <dbReference type="ARBA" id="ARBA00049244"/>
    </source>
</evidence>
<dbReference type="FunFam" id="3.40.1170.60:FF:000001">
    <property type="entry name" value="DNA polymerase IV"/>
    <property type="match status" value="1"/>
</dbReference>
<feature type="active site" evidence="16">
    <location>
        <position position="106"/>
    </location>
</feature>
<dbReference type="Gene3D" id="1.10.150.20">
    <property type="entry name" value="5' to 3' exonuclease, C-terminal subdomain"/>
    <property type="match status" value="1"/>
</dbReference>
<keyword evidence="5 16" id="KW-0963">Cytoplasm</keyword>
<dbReference type="FunFam" id="3.30.1490.100:FF:000004">
    <property type="entry name" value="DNA polymerase IV"/>
    <property type="match status" value="1"/>
</dbReference>
<evidence type="ECO:0000259" key="17">
    <source>
        <dbReference type="PROSITE" id="PS50173"/>
    </source>
</evidence>
<evidence type="ECO:0000256" key="14">
    <source>
        <dbReference type="ARBA" id="ARBA00023204"/>
    </source>
</evidence>
<comment type="cofactor">
    <cofactor evidence="16">
        <name>Mg(2+)</name>
        <dbReference type="ChEBI" id="CHEBI:18420"/>
    </cofactor>
    <text evidence="16">Binds 2 magnesium ions per subunit.</text>
</comment>
<dbReference type="NCBIfam" id="NF010731">
    <property type="entry name" value="PRK14133.1"/>
    <property type="match status" value="1"/>
</dbReference>
<dbReference type="OrthoDB" id="9808813at2"/>
<evidence type="ECO:0000256" key="11">
    <source>
        <dbReference type="ARBA" id="ARBA00022842"/>
    </source>
</evidence>
<evidence type="ECO:0000313" key="18">
    <source>
        <dbReference type="EMBL" id="RPF55152.1"/>
    </source>
</evidence>
<comment type="function">
    <text evidence="16">Poorly processive, error-prone DNA polymerase involved in untargeted mutagenesis. Copies undamaged DNA at stalled replication forks, which arise in vivo from mismatched or misaligned primer ends. These misaligned primers can be extended by PolIV. Exhibits no 3'-5' exonuclease (proofreading) activity. May be involved in translesional synthesis, in conjunction with the beta clamp from PolIII.</text>
</comment>
<evidence type="ECO:0000256" key="8">
    <source>
        <dbReference type="ARBA" id="ARBA00022705"/>
    </source>
</evidence>
<evidence type="ECO:0000256" key="2">
    <source>
        <dbReference type="ARBA" id="ARBA00010945"/>
    </source>
</evidence>
<dbReference type="InterPro" id="IPR050116">
    <property type="entry name" value="DNA_polymerase-Y"/>
</dbReference>
<dbReference type="PANTHER" id="PTHR11076:SF33">
    <property type="entry name" value="DNA POLYMERASE KAPPA"/>
    <property type="match status" value="1"/>
</dbReference>
<keyword evidence="6 16" id="KW-0808">Transferase</keyword>
<accession>A0A3N5C6S0</accession>
<evidence type="ECO:0000256" key="3">
    <source>
        <dbReference type="ARBA" id="ARBA00011245"/>
    </source>
</evidence>
<feature type="domain" description="UmuC" evidence="17">
    <location>
        <begin position="6"/>
        <end position="187"/>
    </location>
</feature>
<dbReference type="InterPro" id="IPR036775">
    <property type="entry name" value="DNA_pol_Y-fam_lit_finger_sf"/>
</dbReference>
<dbReference type="Pfam" id="PF11799">
    <property type="entry name" value="IMS_C"/>
    <property type="match status" value="1"/>
</dbReference>
<feature type="binding site" evidence="16">
    <location>
        <position position="105"/>
    </location>
    <ligand>
        <name>Mg(2+)</name>
        <dbReference type="ChEBI" id="CHEBI:18420"/>
    </ligand>
</feature>
<dbReference type="CDD" id="cd03586">
    <property type="entry name" value="PolY_Pol_IV_kappa"/>
    <property type="match status" value="1"/>
</dbReference>
<dbReference type="SUPFAM" id="SSF100879">
    <property type="entry name" value="Lesion bypass DNA polymerase (Y-family), little finger domain"/>
    <property type="match status" value="1"/>
</dbReference>
<dbReference type="Pfam" id="PF21999">
    <property type="entry name" value="IMS_HHH_1"/>
    <property type="match status" value="1"/>
</dbReference>
<dbReference type="GO" id="GO:0006261">
    <property type="term" value="P:DNA-templated DNA replication"/>
    <property type="evidence" value="ECO:0007669"/>
    <property type="project" value="UniProtKB-UniRule"/>
</dbReference>
<dbReference type="EMBL" id="RKRK01000004">
    <property type="protein sequence ID" value="RPF55152.1"/>
    <property type="molecule type" value="Genomic_DNA"/>
</dbReference>
<comment type="catalytic activity">
    <reaction evidence="15 16">
        <text>DNA(n) + a 2'-deoxyribonucleoside 5'-triphosphate = DNA(n+1) + diphosphate</text>
        <dbReference type="Rhea" id="RHEA:22508"/>
        <dbReference type="Rhea" id="RHEA-COMP:17339"/>
        <dbReference type="Rhea" id="RHEA-COMP:17340"/>
        <dbReference type="ChEBI" id="CHEBI:33019"/>
        <dbReference type="ChEBI" id="CHEBI:61560"/>
        <dbReference type="ChEBI" id="CHEBI:173112"/>
        <dbReference type="EC" id="2.7.7.7"/>
    </reaction>
</comment>
<dbReference type="PANTHER" id="PTHR11076">
    <property type="entry name" value="DNA REPAIR POLYMERASE UMUC / TRANSFERASE FAMILY MEMBER"/>
    <property type="match status" value="1"/>
</dbReference>
<dbReference type="InterPro" id="IPR043502">
    <property type="entry name" value="DNA/RNA_pol_sf"/>
</dbReference>
<evidence type="ECO:0000256" key="6">
    <source>
        <dbReference type="ARBA" id="ARBA00022679"/>
    </source>
</evidence>
<dbReference type="PROSITE" id="PS50173">
    <property type="entry name" value="UMUC"/>
    <property type="match status" value="1"/>
</dbReference>
<keyword evidence="7 16" id="KW-0548">Nucleotidyltransferase</keyword>
<dbReference type="Gene3D" id="3.30.70.270">
    <property type="match status" value="1"/>
</dbReference>
<dbReference type="HAMAP" id="MF_01113">
    <property type="entry name" value="DNApol_IV"/>
    <property type="match status" value="1"/>
</dbReference>
<keyword evidence="9 16" id="KW-0479">Metal-binding</keyword>
<evidence type="ECO:0000256" key="1">
    <source>
        <dbReference type="ARBA" id="ARBA00004496"/>
    </source>
</evidence>
<evidence type="ECO:0000256" key="9">
    <source>
        <dbReference type="ARBA" id="ARBA00022723"/>
    </source>
</evidence>
<dbReference type="GO" id="GO:0003684">
    <property type="term" value="F:damaged DNA binding"/>
    <property type="evidence" value="ECO:0007669"/>
    <property type="project" value="InterPro"/>
</dbReference>
<dbReference type="GO" id="GO:0003887">
    <property type="term" value="F:DNA-directed DNA polymerase activity"/>
    <property type="evidence" value="ECO:0007669"/>
    <property type="project" value="UniProtKB-UniRule"/>
</dbReference>
<dbReference type="Gene3D" id="3.40.1170.60">
    <property type="match status" value="1"/>
</dbReference>
<dbReference type="InterPro" id="IPR022880">
    <property type="entry name" value="DNApol_IV"/>
</dbReference>
<dbReference type="InterPro" id="IPR017961">
    <property type="entry name" value="DNA_pol_Y-fam_little_finger"/>
</dbReference>
<feature type="site" description="Substrate discrimination" evidence="16">
    <location>
        <position position="15"/>
    </location>
</feature>
<dbReference type="SUPFAM" id="SSF56672">
    <property type="entry name" value="DNA/RNA polymerases"/>
    <property type="match status" value="1"/>
</dbReference>
<dbReference type="Pfam" id="PF00817">
    <property type="entry name" value="IMS"/>
    <property type="match status" value="1"/>
</dbReference>
<dbReference type="GO" id="GO:0042276">
    <property type="term" value="P:error-prone translesion synthesis"/>
    <property type="evidence" value="ECO:0007669"/>
    <property type="project" value="TreeGrafter"/>
</dbReference>
<dbReference type="RefSeq" id="WP_123808166.1">
    <property type="nucleotide sequence ID" value="NZ_RKRK01000004.1"/>
</dbReference>
<dbReference type="InterPro" id="IPR053848">
    <property type="entry name" value="IMS_HHH_1"/>
</dbReference>